<gene>
    <name evidence="2" type="ORF">BDV95DRAFT_612545</name>
</gene>
<evidence type="ECO:0000256" key="1">
    <source>
        <dbReference type="SAM" id="SignalP"/>
    </source>
</evidence>
<evidence type="ECO:0000313" key="2">
    <source>
        <dbReference type="EMBL" id="KAF2865678.1"/>
    </source>
</evidence>
<comment type="caution">
    <text evidence="2">The sequence shown here is derived from an EMBL/GenBank/DDBJ whole genome shotgun (WGS) entry which is preliminary data.</text>
</comment>
<dbReference type="Proteomes" id="UP000481861">
    <property type="component" value="Unassembled WGS sequence"/>
</dbReference>
<evidence type="ECO:0000313" key="3">
    <source>
        <dbReference type="Proteomes" id="UP000481861"/>
    </source>
</evidence>
<dbReference type="AlphaFoldDB" id="A0A7C8M1X9"/>
<keyword evidence="1" id="KW-0732">Signal</keyword>
<proteinExistence type="predicted"/>
<keyword evidence="3" id="KW-1185">Reference proteome</keyword>
<dbReference type="EMBL" id="JAADJZ010000032">
    <property type="protein sequence ID" value="KAF2865678.1"/>
    <property type="molecule type" value="Genomic_DNA"/>
</dbReference>
<name>A0A7C8M1X9_9PLEO</name>
<protein>
    <submittedName>
        <fullName evidence="2">Uncharacterized protein</fullName>
    </submittedName>
</protein>
<sequence length="293" mass="32344">MRFDTFLKGGLLLACLLVPIQADAGCRKKCGLPSNSNPTQDLTERSLNKLWNHHDDDPGESHGLNKRVLAQLGAGGLNVNNYVVSRVKALPNTKTIMFKTDRSTSRFVELGERSFDFGMEGLCGCTLLLVVSDTHVYGGHYFETLAFDNSDAENPVNTADFQGQVINFLDNGSNRRRFPFTVEGPALAPQAAHFPVGSTRAYVMAPADAGNLLYPALVNQLVAKVNALIGTPPIVMDYTPVDEAEDEIRRRNRQPRLLDSSRGRALYQYDVTAGVRTHRFIFEQTQVFAAQLP</sequence>
<feature type="chain" id="PRO_5028835334" evidence="1">
    <location>
        <begin position="23"/>
        <end position="293"/>
    </location>
</feature>
<dbReference type="OrthoDB" id="3886018at2759"/>
<organism evidence="2 3">
    <name type="scientific">Massariosphaeria phaeospora</name>
    <dbReference type="NCBI Taxonomy" id="100035"/>
    <lineage>
        <taxon>Eukaryota</taxon>
        <taxon>Fungi</taxon>
        <taxon>Dikarya</taxon>
        <taxon>Ascomycota</taxon>
        <taxon>Pezizomycotina</taxon>
        <taxon>Dothideomycetes</taxon>
        <taxon>Pleosporomycetidae</taxon>
        <taxon>Pleosporales</taxon>
        <taxon>Pleosporales incertae sedis</taxon>
        <taxon>Massariosphaeria</taxon>
    </lineage>
</organism>
<feature type="signal peptide" evidence="1">
    <location>
        <begin position="1"/>
        <end position="22"/>
    </location>
</feature>
<accession>A0A7C8M1X9</accession>
<reference evidence="2 3" key="1">
    <citation type="submission" date="2020-01" db="EMBL/GenBank/DDBJ databases">
        <authorList>
            <consortium name="DOE Joint Genome Institute"/>
            <person name="Haridas S."/>
            <person name="Albert R."/>
            <person name="Binder M."/>
            <person name="Bloem J."/>
            <person name="Labutti K."/>
            <person name="Salamov A."/>
            <person name="Andreopoulos B."/>
            <person name="Baker S.E."/>
            <person name="Barry K."/>
            <person name="Bills G."/>
            <person name="Bluhm B.H."/>
            <person name="Cannon C."/>
            <person name="Castanera R."/>
            <person name="Culley D.E."/>
            <person name="Daum C."/>
            <person name="Ezra D."/>
            <person name="Gonzalez J.B."/>
            <person name="Henrissat B."/>
            <person name="Kuo A."/>
            <person name="Liang C."/>
            <person name="Lipzen A."/>
            <person name="Lutzoni F."/>
            <person name="Magnuson J."/>
            <person name="Mondo S."/>
            <person name="Nolan M."/>
            <person name="Ohm R."/>
            <person name="Pangilinan J."/>
            <person name="Park H.-J.H."/>
            <person name="Ramirez L."/>
            <person name="Alfaro M."/>
            <person name="Sun H."/>
            <person name="Tritt A."/>
            <person name="Yoshinaga Y."/>
            <person name="Zwiers L.-H.L."/>
            <person name="Turgeon B.G."/>
            <person name="Goodwin S.B."/>
            <person name="Spatafora J.W."/>
            <person name="Crous P.W."/>
            <person name="Grigoriev I.V."/>
        </authorList>
    </citation>
    <scope>NUCLEOTIDE SEQUENCE [LARGE SCALE GENOMIC DNA]</scope>
    <source>
        <strain evidence="2 3">CBS 611.86</strain>
    </source>
</reference>